<evidence type="ECO:0000256" key="5">
    <source>
        <dbReference type="ARBA" id="ARBA00022958"/>
    </source>
</evidence>
<dbReference type="GO" id="GO:1902600">
    <property type="term" value="P:proton transmembrane transport"/>
    <property type="evidence" value="ECO:0007669"/>
    <property type="project" value="InterPro"/>
</dbReference>
<dbReference type="GO" id="GO:0015297">
    <property type="term" value="F:antiporter activity"/>
    <property type="evidence" value="ECO:0007669"/>
    <property type="project" value="InterPro"/>
</dbReference>
<keyword evidence="2" id="KW-0813">Transport</keyword>
<feature type="transmembrane region" description="Helical" evidence="10">
    <location>
        <begin position="168"/>
        <end position="190"/>
    </location>
</feature>
<dbReference type="Pfam" id="PF00999">
    <property type="entry name" value="Na_H_Exchanger"/>
    <property type="match status" value="1"/>
</dbReference>
<dbReference type="AlphaFoldDB" id="A0AAV3RMV4"/>
<dbReference type="EMBL" id="BAABME010010208">
    <property type="protein sequence ID" value="GAA0176571.1"/>
    <property type="molecule type" value="Genomic_DNA"/>
</dbReference>
<feature type="transmembrane region" description="Helical" evidence="10">
    <location>
        <begin position="135"/>
        <end position="156"/>
    </location>
</feature>
<comment type="subcellular location">
    <subcellularLocation>
        <location evidence="1">Membrane</location>
        <topology evidence="1">Multi-pass membrane protein</topology>
    </subcellularLocation>
</comment>
<keyword evidence="4 10" id="KW-0812">Transmembrane</keyword>
<keyword evidence="13" id="KW-1185">Reference proteome</keyword>
<dbReference type="GO" id="GO:0012505">
    <property type="term" value="C:endomembrane system"/>
    <property type="evidence" value="ECO:0007669"/>
    <property type="project" value="TreeGrafter"/>
</dbReference>
<dbReference type="PANTHER" id="PTHR32468">
    <property type="entry name" value="CATION/H + ANTIPORTER"/>
    <property type="match status" value="1"/>
</dbReference>
<comment type="caution">
    <text evidence="12">The sequence shown here is derived from an EMBL/GenBank/DDBJ whole genome shotgun (WGS) entry which is preliminary data.</text>
</comment>
<dbReference type="PANTHER" id="PTHR32468:SF109">
    <property type="entry name" value="CATION_H(+) ANTIPORTER 24-RELATED"/>
    <property type="match status" value="1"/>
</dbReference>
<dbReference type="GO" id="GO:0016020">
    <property type="term" value="C:membrane"/>
    <property type="evidence" value="ECO:0007669"/>
    <property type="project" value="UniProtKB-SubCell"/>
</dbReference>
<keyword evidence="6 10" id="KW-1133">Transmembrane helix</keyword>
<evidence type="ECO:0000256" key="7">
    <source>
        <dbReference type="ARBA" id="ARBA00023065"/>
    </source>
</evidence>
<evidence type="ECO:0000259" key="11">
    <source>
        <dbReference type="Pfam" id="PF00999"/>
    </source>
</evidence>
<evidence type="ECO:0000256" key="1">
    <source>
        <dbReference type="ARBA" id="ARBA00004141"/>
    </source>
</evidence>
<evidence type="ECO:0000256" key="4">
    <source>
        <dbReference type="ARBA" id="ARBA00022692"/>
    </source>
</evidence>
<sequence length="244" mass="27519">MINFDNSHERGDLIARGLVICRERHASHPFGVFYGQNPIDCSFPLLLIDIDYLHIKRSSGFELRLQYEPYLAFRWGIIIGPSVLGHTKNFKEYLFPDNMRFVLKNLAVIGFMYFVFLSGVKIHLRVLFRAKKKQWCTSTIGVAAPLLTSMIVAISMKKYMQDGELGNFSSIYGIAAAIAMTSFPVLYLVLQELNLLSSGIGKLALKLSVISDVVGIHGVSMFEAANNRKERKVLHYDIAFHLGL</sequence>
<evidence type="ECO:0000256" key="8">
    <source>
        <dbReference type="ARBA" id="ARBA00023136"/>
    </source>
</evidence>
<evidence type="ECO:0000256" key="6">
    <source>
        <dbReference type="ARBA" id="ARBA00022989"/>
    </source>
</evidence>
<protein>
    <submittedName>
        <fullName evidence="12">Transporter</fullName>
    </submittedName>
</protein>
<gene>
    <name evidence="12" type="ORF">LIER_29541</name>
</gene>
<proteinExistence type="inferred from homology"/>
<keyword evidence="8 10" id="KW-0472">Membrane</keyword>
<organism evidence="12 13">
    <name type="scientific">Lithospermum erythrorhizon</name>
    <name type="common">Purple gromwell</name>
    <name type="synonym">Lithospermum officinale var. erythrorhizon</name>
    <dbReference type="NCBI Taxonomy" id="34254"/>
    <lineage>
        <taxon>Eukaryota</taxon>
        <taxon>Viridiplantae</taxon>
        <taxon>Streptophyta</taxon>
        <taxon>Embryophyta</taxon>
        <taxon>Tracheophyta</taxon>
        <taxon>Spermatophyta</taxon>
        <taxon>Magnoliopsida</taxon>
        <taxon>eudicotyledons</taxon>
        <taxon>Gunneridae</taxon>
        <taxon>Pentapetalae</taxon>
        <taxon>asterids</taxon>
        <taxon>lamiids</taxon>
        <taxon>Boraginales</taxon>
        <taxon>Boraginaceae</taxon>
        <taxon>Boraginoideae</taxon>
        <taxon>Lithospermeae</taxon>
        <taxon>Lithospermum</taxon>
    </lineage>
</organism>
<dbReference type="GO" id="GO:0006813">
    <property type="term" value="P:potassium ion transport"/>
    <property type="evidence" value="ECO:0007669"/>
    <property type="project" value="UniProtKB-KW"/>
</dbReference>
<evidence type="ECO:0000256" key="2">
    <source>
        <dbReference type="ARBA" id="ARBA00022448"/>
    </source>
</evidence>
<keyword evidence="5" id="KW-0630">Potassium</keyword>
<evidence type="ECO:0000256" key="3">
    <source>
        <dbReference type="ARBA" id="ARBA00022538"/>
    </source>
</evidence>
<dbReference type="InterPro" id="IPR006153">
    <property type="entry name" value="Cation/H_exchanger_TM"/>
</dbReference>
<accession>A0AAV3RMV4</accession>
<dbReference type="InterPro" id="IPR038770">
    <property type="entry name" value="Na+/solute_symporter_sf"/>
</dbReference>
<evidence type="ECO:0000256" key="10">
    <source>
        <dbReference type="SAM" id="Phobius"/>
    </source>
</evidence>
<dbReference type="Gene3D" id="1.20.1530.20">
    <property type="match status" value="1"/>
</dbReference>
<evidence type="ECO:0000256" key="9">
    <source>
        <dbReference type="ARBA" id="ARBA00038341"/>
    </source>
</evidence>
<keyword evidence="3" id="KW-0633">Potassium transport</keyword>
<feature type="domain" description="Cation/H+ exchanger transmembrane" evidence="11">
    <location>
        <begin position="75"/>
        <end position="226"/>
    </location>
</feature>
<dbReference type="Proteomes" id="UP001454036">
    <property type="component" value="Unassembled WGS sequence"/>
</dbReference>
<dbReference type="InterPro" id="IPR050794">
    <property type="entry name" value="CPA2_transporter"/>
</dbReference>
<evidence type="ECO:0000313" key="12">
    <source>
        <dbReference type="EMBL" id="GAA0176571.1"/>
    </source>
</evidence>
<keyword evidence="7" id="KW-0406">Ion transport</keyword>
<feature type="transmembrane region" description="Helical" evidence="10">
    <location>
        <begin position="106"/>
        <end position="128"/>
    </location>
</feature>
<dbReference type="GO" id="GO:0006885">
    <property type="term" value="P:regulation of pH"/>
    <property type="evidence" value="ECO:0007669"/>
    <property type="project" value="TreeGrafter"/>
</dbReference>
<comment type="similarity">
    <text evidence="9">Belongs to the monovalent cation:proton antiporter 2 (CPA2) transporter (TC 2.A.37) family. CHX (TC 2.A.37.4) subfamily.</text>
</comment>
<name>A0AAV3RMV4_LITER</name>
<evidence type="ECO:0000313" key="13">
    <source>
        <dbReference type="Proteomes" id="UP001454036"/>
    </source>
</evidence>
<reference evidence="12 13" key="1">
    <citation type="submission" date="2024-01" db="EMBL/GenBank/DDBJ databases">
        <title>The complete chloroplast genome sequence of Lithospermum erythrorhizon: insights into the phylogenetic relationship among Boraginaceae species and the maternal lineages of purple gromwells.</title>
        <authorList>
            <person name="Okada T."/>
            <person name="Watanabe K."/>
        </authorList>
    </citation>
    <scope>NUCLEOTIDE SEQUENCE [LARGE SCALE GENOMIC DNA]</scope>
</reference>